<organism evidence="1 2">
    <name type="scientific">Haloechinothrix salitolerans</name>
    <dbReference type="NCBI Taxonomy" id="926830"/>
    <lineage>
        <taxon>Bacteria</taxon>
        <taxon>Bacillati</taxon>
        <taxon>Actinomycetota</taxon>
        <taxon>Actinomycetes</taxon>
        <taxon>Pseudonocardiales</taxon>
        <taxon>Pseudonocardiaceae</taxon>
        <taxon>Haloechinothrix</taxon>
    </lineage>
</organism>
<protein>
    <submittedName>
        <fullName evidence="1">SDR family oxidoreductase</fullName>
    </submittedName>
</protein>
<dbReference type="SUPFAM" id="SSF51735">
    <property type="entry name" value="NAD(P)-binding Rossmann-fold domains"/>
    <property type="match status" value="1"/>
</dbReference>
<comment type="caution">
    <text evidence="1">The sequence shown here is derived from an EMBL/GenBank/DDBJ whole genome shotgun (WGS) entry which is preliminary data.</text>
</comment>
<dbReference type="PANTHER" id="PTHR44147:SF2">
    <property type="entry name" value="DEHYDROGENASE_REDUCTASE SDR FAMILY MEMBER 1"/>
    <property type="match status" value="1"/>
</dbReference>
<name>A0ABW2CBA2_9PSEU</name>
<keyword evidence="2" id="KW-1185">Reference proteome</keyword>
<gene>
    <name evidence="1" type="ORF">ACFQGD_30845</name>
</gene>
<dbReference type="PANTHER" id="PTHR44147">
    <property type="entry name" value="DEHYDROGENASE/REDUCTASE SDR FAMILY MEMBER 1"/>
    <property type="match status" value="1"/>
</dbReference>
<dbReference type="InterPro" id="IPR036291">
    <property type="entry name" value="NAD(P)-bd_dom_sf"/>
</dbReference>
<evidence type="ECO:0000313" key="1">
    <source>
        <dbReference type="EMBL" id="MFC6871530.1"/>
    </source>
</evidence>
<evidence type="ECO:0000313" key="2">
    <source>
        <dbReference type="Proteomes" id="UP001596337"/>
    </source>
</evidence>
<accession>A0ABW2CBA2</accession>
<proteinExistence type="predicted"/>
<dbReference type="PRINTS" id="PR00081">
    <property type="entry name" value="GDHRDH"/>
</dbReference>
<dbReference type="RefSeq" id="WP_345391259.1">
    <property type="nucleotide sequence ID" value="NZ_BAABLA010000007.1"/>
</dbReference>
<dbReference type="EMBL" id="JBHSXX010000001">
    <property type="protein sequence ID" value="MFC6871530.1"/>
    <property type="molecule type" value="Genomic_DNA"/>
</dbReference>
<dbReference type="Proteomes" id="UP001596337">
    <property type="component" value="Unassembled WGS sequence"/>
</dbReference>
<dbReference type="Gene3D" id="3.40.50.720">
    <property type="entry name" value="NAD(P)-binding Rossmann-like Domain"/>
    <property type="match status" value="1"/>
</dbReference>
<sequence length="262" mass="27489">MSAEKVALVTGSARGIGRGIALALAETGSVVHLTDRDSRHRKHSELPGTVEDTADEVSARGGTGIPHVLDHTDDEAVAEVFAQIGQQHSGVDLVVANAFDGNALPFAPAPFWQLRIDHWSTMIDAGLRSHLVTARHAAPLLIERTGLLVLTGYALPENGSGHVFYDLAMTGISTLGKSMARDLAEHDVAAVTVSPGFTRTEAILAAFGEAPLPPNSDSVQHVGRVVAALWNDPKAGALSGTTATIAELAQRYQITKSTEALA</sequence>
<dbReference type="InterPro" id="IPR002347">
    <property type="entry name" value="SDR_fam"/>
</dbReference>
<reference evidence="2" key="1">
    <citation type="journal article" date="2019" name="Int. J. Syst. Evol. Microbiol.">
        <title>The Global Catalogue of Microorganisms (GCM) 10K type strain sequencing project: providing services to taxonomists for standard genome sequencing and annotation.</title>
        <authorList>
            <consortium name="The Broad Institute Genomics Platform"/>
            <consortium name="The Broad Institute Genome Sequencing Center for Infectious Disease"/>
            <person name="Wu L."/>
            <person name="Ma J."/>
        </authorList>
    </citation>
    <scope>NUCLEOTIDE SEQUENCE [LARGE SCALE GENOMIC DNA]</scope>
    <source>
        <strain evidence="2">KCTC 32255</strain>
    </source>
</reference>
<dbReference type="Pfam" id="PF13561">
    <property type="entry name" value="adh_short_C2"/>
    <property type="match status" value="1"/>
</dbReference>